<organism evidence="2 3">
    <name type="scientific">Novosphingobium mathurense</name>
    <dbReference type="NCBI Taxonomy" id="428990"/>
    <lineage>
        <taxon>Bacteria</taxon>
        <taxon>Pseudomonadati</taxon>
        <taxon>Pseudomonadota</taxon>
        <taxon>Alphaproteobacteria</taxon>
        <taxon>Sphingomonadales</taxon>
        <taxon>Sphingomonadaceae</taxon>
        <taxon>Novosphingobium</taxon>
    </lineage>
</organism>
<reference evidence="3" key="1">
    <citation type="submission" date="2017-02" db="EMBL/GenBank/DDBJ databases">
        <authorList>
            <person name="Varghese N."/>
            <person name="Submissions S."/>
        </authorList>
    </citation>
    <scope>NUCLEOTIDE SEQUENCE [LARGE SCALE GENOMIC DNA]</scope>
    <source>
        <strain evidence="3">SM117</strain>
    </source>
</reference>
<sequence>MKMNLQMDLTSIGKDAGLNCVSQIAVNDLRVAADIGVHSHEIGRKQTLIIGVVADIVTPREDILTETIDYNRIVEHAQDLACERICLIETFAARLAERCLESDLVVRVEVCVQKPAALLNGLASTRVVRWT</sequence>
<dbReference type="SMART" id="SM00905">
    <property type="entry name" value="FolB"/>
    <property type="match status" value="1"/>
</dbReference>
<dbReference type="GO" id="GO:0006760">
    <property type="term" value="P:folic acid-containing compound metabolic process"/>
    <property type="evidence" value="ECO:0007669"/>
    <property type="project" value="InterPro"/>
</dbReference>
<dbReference type="SUPFAM" id="SSF55620">
    <property type="entry name" value="Tetrahydrobiopterin biosynthesis enzymes-like"/>
    <property type="match status" value="1"/>
</dbReference>
<name>A0A1U6HTB0_9SPHN</name>
<accession>A0A1U6HTB0</accession>
<proteinExistence type="predicted"/>
<evidence type="ECO:0000313" key="2">
    <source>
        <dbReference type="EMBL" id="SLJ98975.1"/>
    </source>
</evidence>
<dbReference type="GO" id="GO:0004150">
    <property type="term" value="F:dihydroneopterin aldolase activity"/>
    <property type="evidence" value="ECO:0007669"/>
    <property type="project" value="InterPro"/>
</dbReference>
<dbReference type="STRING" id="428990.SAMN06295987_10322"/>
<dbReference type="Gene3D" id="3.30.1130.10">
    <property type="match status" value="1"/>
</dbReference>
<dbReference type="InterPro" id="IPR043133">
    <property type="entry name" value="GTP-CH-I_C/QueF"/>
</dbReference>
<dbReference type="EMBL" id="FVZE01000003">
    <property type="protein sequence ID" value="SLJ98975.1"/>
    <property type="molecule type" value="Genomic_DNA"/>
</dbReference>
<gene>
    <name evidence="2" type="ORF">SAMN06295987_10322</name>
</gene>
<dbReference type="AlphaFoldDB" id="A0A1U6HTB0"/>
<feature type="domain" description="Dihydroneopterin aldolase/epimerase" evidence="1">
    <location>
        <begin position="24"/>
        <end position="129"/>
    </location>
</feature>
<dbReference type="Proteomes" id="UP000190989">
    <property type="component" value="Unassembled WGS sequence"/>
</dbReference>
<protein>
    <submittedName>
        <fullName evidence="2">Dihydroneopterin aldolase</fullName>
    </submittedName>
</protein>
<evidence type="ECO:0000313" key="3">
    <source>
        <dbReference type="Proteomes" id="UP000190989"/>
    </source>
</evidence>
<dbReference type="Pfam" id="PF02152">
    <property type="entry name" value="FolB"/>
    <property type="match status" value="1"/>
</dbReference>
<keyword evidence="3" id="KW-1185">Reference proteome</keyword>
<dbReference type="InterPro" id="IPR006157">
    <property type="entry name" value="FolB_dom"/>
</dbReference>
<evidence type="ECO:0000259" key="1">
    <source>
        <dbReference type="SMART" id="SM00905"/>
    </source>
</evidence>